<dbReference type="Proteomes" id="UP000176897">
    <property type="component" value="Unassembled WGS sequence"/>
</dbReference>
<dbReference type="PANTHER" id="PTHR11527">
    <property type="entry name" value="HEAT-SHOCK PROTEIN 20 FAMILY MEMBER"/>
    <property type="match status" value="1"/>
</dbReference>
<comment type="similarity">
    <text evidence="1 2">Belongs to the small heat shock protein (HSP20) family.</text>
</comment>
<evidence type="ECO:0000256" key="1">
    <source>
        <dbReference type="PROSITE-ProRule" id="PRU00285"/>
    </source>
</evidence>
<dbReference type="AlphaFoldDB" id="A0A1F7UW99"/>
<evidence type="ECO:0000259" key="3">
    <source>
        <dbReference type="PROSITE" id="PS01031"/>
    </source>
</evidence>
<comment type="caution">
    <text evidence="4">The sequence shown here is derived from an EMBL/GenBank/DDBJ whole genome shotgun (WGS) entry which is preliminary data.</text>
</comment>
<evidence type="ECO:0000313" key="5">
    <source>
        <dbReference type="Proteomes" id="UP000176897"/>
    </source>
</evidence>
<feature type="domain" description="SHSP" evidence="3">
    <location>
        <begin position="21"/>
        <end position="131"/>
    </location>
</feature>
<dbReference type="PROSITE" id="PS01031">
    <property type="entry name" value="SHSP"/>
    <property type="match status" value="1"/>
</dbReference>
<dbReference type="InterPro" id="IPR008978">
    <property type="entry name" value="HSP20-like_chaperone"/>
</dbReference>
<evidence type="ECO:0000313" key="4">
    <source>
        <dbReference type="EMBL" id="OGL82004.1"/>
    </source>
</evidence>
<proteinExistence type="inferred from homology"/>
<dbReference type="SUPFAM" id="SSF49764">
    <property type="entry name" value="HSP20-like chaperones"/>
    <property type="match status" value="1"/>
</dbReference>
<reference evidence="4 5" key="1">
    <citation type="journal article" date="2016" name="Nat. Commun.">
        <title>Thousands of microbial genomes shed light on interconnected biogeochemical processes in an aquifer system.</title>
        <authorList>
            <person name="Anantharaman K."/>
            <person name="Brown C.T."/>
            <person name="Hug L.A."/>
            <person name="Sharon I."/>
            <person name="Castelle C.J."/>
            <person name="Probst A.J."/>
            <person name="Thomas B.C."/>
            <person name="Singh A."/>
            <person name="Wilkins M.J."/>
            <person name="Karaoz U."/>
            <person name="Brodie E.L."/>
            <person name="Williams K.H."/>
            <person name="Hubbard S.S."/>
            <person name="Banfield J.F."/>
        </authorList>
    </citation>
    <scope>NUCLEOTIDE SEQUENCE [LARGE SCALE GENOMIC DNA]</scope>
</reference>
<dbReference type="Gene3D" id="2.60.40.790">
    <property type="match status" value="1"/>
</dbReference>
<evidence type="ECO:0000256" key="2">
    <source>
        <dbReference type="RuleBase" id="RU003616"/>
    </source>
</evidence>
<accession>A0A1F7UW99</accession>
<dbReference type="InterPro" id="IPR031107">
    <property type="entry name" value="Small_HSP"/>
</dbReference>
<dbReference type="InterPro" id="IPR002068">
    <property type="entry name" value="A-crystallin/Hsp20_dom"/>
</dbReference>
<dbReference type="STRING" id="1802401.A3B21_04780"/>
<name>A0A1F7UW99_9BACT</name>
<dbReference type="CDD" id="cd06464">
    <property type="entry name" value="ACD_sHsps-like"/>
    <property type="match status" value="1"/>
</dbReference>
<sequence length="131" mass="14839">MPDYSLEFLRPESHSEIPWLTRSDEGELAVDVYETDKAIFVKTAIAGVKPENLSLSLTHDMLTIKGKRYDEETEKRNYLCQECHWGAFSRTIILPAEINVTKAEAIFRGGILSIKLPKTKGGNIKLKVEED</sequence>
<gene>
    <name evidence="4" type="ORF">A3B21_04780</name>
</gene>
<organism evidence="4 5">
    <name type="scientific">Candidatus Uhrbacteria bacterium RIFCSPLOWO2_01_FULL_47_24</name>
    <dbReference type="NCBI Taxonomy" id="1802401"/>
    <lineage>
        <taxon>Bacteria</taxon>
        <taxon>Candidatus Uhriibacteriota</taxon>
    </lineage>
</organism>
<protein>
    <recommendedName>
        <fullName evidence="3">SHSP domain-containing protein</fullName>
    </recommendedName>
</protein>
<dbReference type="EMBL" id="MGEJ01000001">
    <property type="protein sequence ID" value="OGL82004.1"/>
    <property type="molecule type" value="Genomic_DNA"/>
</dbReference>
<dbReference type="Pfam" id="PF00011">
    <property type="entry name" value="HSP20"/>
    <property type="match status" value="1"/>
</dbReference>